<evidence type="ECO:0000256" key="1">
    <source>
        <dbReference type="SAM" id="Coils"/>
    </source>
</evidence>
<evidence type="ECO:0000313" key="3">
    <source>
        <dbReference type="EMBL" id="VEU75857.1"/>
    </source>
</evidence>
<dbReference type="GO" id="GO:0051015">
    <property type="term" value="F:actin filament binding"/>
    <property type="evidence" value="ECO:0007669"/>
    <property type="project" value="TreeGrafter"/>
</dbReference>
<dbReference type="Gene3D" id="1.10.287.1490">
    <property type="match status" value="2"/>
</dbReference>
<dbReference type="KEGG" id="mcou:NCTC10179_00013"/>
<reference evidence="3 4" key="1">
    <citation type="submission" date="2019-01" db="EMBL/GenBank/DDBJ databases">
        <authorList>
            <consortium name="Pathogen Informatics"/>
        </authorList>
    </citation>
    <scope>NUCLEOTIDE SEQUENCE [LARGE SCALE GENOMIC DNA]</scope>
    <source>
        <strain evidence="3 4">NCTC10179</strain>
    </source>
</reference>
<dbReference type="GO" id="GO:0016460">
    <property type="term" value="C:myosin II complex"/>
    <property type="evidence" value="ECO:0007669"/>
    <property type="project" value="TreeGrafter"/>
</dbReference>
<dbReference type="AlphaFoldDB" id="A0A449B5H7"/>
<evidence type="ECO:0000313" key="4">
    <source>
        <dbReference type="Proteomes" id="UP000289497"/>
    </source>
</evidence>
<dbReference type="GO" id="GO:0000146">
    <property type="term" value="F:microfilament motor activity"/>
    <property type="evidence" value="ECO:0007669"/>
    <property type="project" value="TreeGrafter"/>
</dbReference>
<feature type="coiled-coil region" evidence="1">
    <location>
        <begin position="126"/>
        <end position="262"/>
    </location>
</feature>
<evidence type="ECO:0000256" key="2">
    <source>
        <dbReference type="SAM" id="Phobius"/>
    </source>
</evidence>
<feature type="coiled-coil region" evidence="1">
    <location>
        <begin position="429"/>
        <end position="582"/>
    </location>
</feature>
<sequence length="902" mass="103254">MQAVKTEKNKNKKWWFIGATAAGIVAGASLILWGCGQAQNKKEIEKYKAMLDGVYAKNQNDYSRFNFQIGDLQSDIERMRNDAMTQNQTLNYLREQIALKEQALLKLVGSKNYNSKDNKYSNTSELGKLKSELQSLQIEFEKVSLQRDNLLKDKASLEEQLNQLKTERDNLKVQLQLTIEQNNEEIARLNTIIAMLENDKEDLQNQNNSLQEQLQVAKHKVAELENVKATLEQEIANKNKQINDLETKNQTLKEQYVDVLLALYKDVNLHTSTYKEIYQYLHDFNYDELYEGDNQPCSDVREGLVNECSYEIPTKNFEEWSSEEQQMFNELEQYYDNADVKSKYQDKLNKDFTKVLINKGEKLVKQYQDFYWATPDALNRLLNTVNQKLKDTKRDFSYAKSLLVRLIGTNNGQADIKENGEGAFEGSIVDKLRKKIAQLEQEKENNLTQIQTLREEKQNLENDKTRLESEKTALENDLQAKEQRIAKFTDQVETLNTTITNLNNEKTQLQQSLSEKDSQIQTLQEQVSNLQEQLRTKETQNQELSNQLQAKQNQLQTLQREKQELQSQLNTSNSNLTKAKRKLVELAGTDNLDFDYGTNGENVNTDSIVKRLKDQLVHTRSSNTSLQQKLDALVPKLVLNRVENTSFNLGVQGRVLGDIKNKGNGDFFEKYGIAWNNAWYSAPYNIPKSSSSTETVLFNNISDYTLSTYSYTLPDNWRDFSNIKLTLKEDLPYYTNSNIISSLRTTEITTKEISLSSLSSNQTVIPLNTKTRGDYANGDSILNTNVFPIFIIRENSSASVVGSDWEGWANKWDDGRGKPHFGTFETVQNKLQIEISGNNLYVKVLGSANLKELTLKEELIYDTLHDTQPSGSTIGSKSPNKAVLVKSSPFVANTHILSVELQ</sequence>
<gene>
    <name evidence="3" type="ORF">NCTC10179_00013</name>
</gene>
<keyword evidence="2" id="KW-1133">Transmembrane helix</keyword>
<accession>A0A449B5H7</accession>
<dbReference type="PANTHER" id="PTHR45615:SF40">
    <property type="entry name" value="MYOSIN HEAVY CHAIN, NON-MUSCLE"/>
    <property type="match status" value="1"/>
</dbReference>
<dbReference type="GO" id="GO:0005737">
    <property type="term" value="C:cytoplasm"/>
    <property type="evidence" value="ECO:0007669"/>
    <property type="project" value="TreeGrafter"/>
</dbReference>
<dbReference type="SUPFAM" id="SSF57997">
    <property type="entry name" value="Tropomyosin"/>
    <property type="match status" value="1"/>
</dbReference>
<keyword evidence="1" id="KW-0175">Coiled coil</keyword>
<keyword evidence="2" id="KW-0812">Transmembrane</keyword>
<feature type="transmembrane region" description="Helical" evidence="2">
    <location>
        <begin position="14"/>
        <end position="34"/>
    </location>
</feature>
<keyword evidence="2" id="KW-0472">Membrane</keyword>
<dbReference type="Proteomes" id="UP000289497">
    <property type="component" value="Chromosome"/>
</dbReference>
<proteinExistence type="predicted"/>
<dbReference type="GO" id="GO:0032982">
    <property type="term" value="C:myosin filament"/>
    <property type="evidence" value="ECO:0007669"/>
    <property type="project" value="TreeGrafter"/>
</dbReference>
<dbReference type="PANTHER" id="PTHR45615">
    <property type="entry name" value="MYOSIN HEAVY CHAIN, NON-MUSCLE"/>
    <property type="match status" value="1"/>
</dbReference>
<dbReference type="EMBL" id="LR215039">
    <property type="protein sequence ID" value="VEU75857.1"/>
    <property type="molecule type" value="Genomic_DNA"/>
</dbReference>
<organism evidence="3 4">
    <name type="scientific">Mycoplasmopsis columboralis</name>
    <dbReference type="NCBI Taxonomy" id="171282"/>
    <lineage>
        <taxon>Bacteria</taxon>
        <taxon>Bacillati</taxon>
        <taxon>Mycoplasmatota</taxon>
        <taxon>Mycoplasmoidales</taxon>
        <taxon>Metamycoplasmataceae</taxon>
        <taxon>Mycoplasmopsis</taxon>
    </lineage>
</organism>
<name>A0A449B5H7_9BACT</name>
<dbReference type="RefSeq" id="WP_129693714.1">
    <property type="nucleotide sequence ID" value="NZ_LR215039.1"/>
</dbReference>
<keyword evidence="4" id="KW-1185">Reference proteome</keyword>
<protein>
    <submittedName>
        <fullName evidence="3">Chromosome segregation protein</fullName>
    </submittedName>
</protein>